<protein>
    <submittedName>
        <fullName evidence="1">Uncharacterized protein</fullName>
    </submittedName>
</protein>
<evidence type="ECO:0000313" key="1">
    <source>
        <dbReference type="EMBL" id="NKQ59041.1"/>
    </source>
</evidence>
<reference evidence="1 2" key="1">
    <citation type="submission" date="2020-04" db="EMBL/GenBank/DDBJ databases">
        <title>Novel species.</title>
        <authorList>
            <person name="Teo W.F.A."/>
            <person name="Lipun K."/>
            <person name="Srisuk N."/>
            <person name="Duangmal K."/>
        </authorList>
    </citation>
    <scope>NUCLEOTIDE SEQUENCE [LARGE SCALE GENOMIC DNA]</scope>
    <source>
        <strain evidence="1 2">K13G38</strain>
    </source>
</reference>
<proteinExistence type="predicted"/>
<dbReference type="EMBL" id="JAAXLS010000075">
    <property type="protein sequence ID" value="NKQ59041.1"/>
    <property type="molecule type" value="Genomic_DNA"/>
</dbReference>
<comment type="caution">
    <text evidence="1">The sequence shown here is derived from an EMBL/GenBank/DDBJ whole genome shotgun (WGS) entry which is preliminary data.</text>
</comment>
<keyword evidence="2" id="KW-1185">Reference proteome</keyword>
<accession>A0ABX1JK67</accession>
<sequence length="56" mass="6327">MGENAPQERGDEPVIRTPQDLAEALTEKFLSNADAGNNAANDEMISQLREWKRKNR</sequence>
<dbReference type="RefSeq" id="WP_168523437.1">
    <property type="nucleotide sequence ID" value="NZ_JAAXLS010000075.1"/>
</dbReference>
<dbReference type="Proteomes" id="UP000715441">
    <property type="component" value="Unassembled WGS sequence"/>
</dbReference>
<evidence type="ECO:0000313" key="2">
    <source>
        <dbReference type="Proteomes" id="UP000715441"/>
    </source>
</evidence>
<organism evidence="1 2">
    <name type="scientific">Amycolatopsis acididurans</name>
    <dbReference type="NCBI Taxonomy" id="2724524"/>
    <lineage>
        <taxon>Bacteria</taxon>
        <taxon>Bacillati</taxon>
        <taxon>Actinomycetota</taxon>
        <taxon>Actinomycetes</taxon>
        <taxon>Pseudonocardiales</taxon>
        <taxon>Pseudonocardiaceae</taxon>
        <taxon>Amycolatopsis</taxon>
    </lineage>
</organism>
<gene>
    <name evidence="1" type="ORF">HFP15_39985</name>
</gene>
<name>A0ABX1JK67_9PSEU</name>